<evidence type="ECO:0000313" key="1">
    <source>
        <dbReference type="EMBL" id="MBA0587620.1"/>
    </source>
</evidence>
<accession>A0A7J8PF51</accession>
<name>A0A7J8PF51_GOSRA</name>
<protein>
    <submittedName>
        <fullName evidence="1">Uncharacterized protein</fullName>
    </submittedName>
</protein>
<dbReference type="Proteomes" id="UP000593578">
    <property type="component" value="Unassembled WGS sequence"/>
</dbReference>
<dbReference type="EMBL" id="JABEZZ010000006">
    <property type="protein sequence ID" value="MBA0587620.1"/>
    <property type="molecule type" value="Genomic_DNA"/>
</dbReference>
<organism evidence="1 2">
    <name type="scientific">Gossypium raimondii</name>
    <name type="common">Peruvian cotton</name>
    <name type="synonym">Gossypium klotzschianum subsp. raimondii</name>
    <dbReference type="NCBI Taxonomy" id="29730"/>
    <lineage>
        <taxon>Eukaryota</taxon>
        <taxon>Viridiplantae</taxon>
        <taxon>Streptophyta</taxon>
        <taxon>Embryophyta</taxon>
        <taxon>Tracheophyta</taxon>
        <taxon>Spermatophyta</taxon>
        <taxon>Magnoliopsida</taxon>
        <taxon>eudicotyledons</taxon>
        <taxon>Gunneridae</taxon>
        <taxon>Pentapetalae</taxon>
        <taxon>rosids</taxon>
        <taxon>malvids</taxon>
        <taxon>Malvales</taxon>
        <taxon>Malvaceae</taxon>
        <taxon>Malvoideae</taxon>
        <taxon>Gossypium</taxon>
    </lineage>
</organism>
<sequence length="143" mass="16883">MEEEFQHLSIKEEAKLVIESDDNILDDIDYDLYLVGLSLAKSLGDVMSMCIEYDTIQRRNSLNYFMRIRVCLDDRNCHSESHCRKLLEAIDGVVVHGWLEEIRAEYRRQIKNPVVPWRCERGKTMLWDNVAKSLGVESLKYQW</sequence>
<gene>
    <name evidence="1" type="ORF">Gorai_000746</name>
</gene>
<proteinExistence type="predicted"/>
<evidence type="ECO:0000313" key="2">
    <source>
        <dbReference type="Proteomes" id="UP000593578"/>
    </source>
</evidence>
<comment type="caution">
    <text evidence="1">The sequence shown here is derived from an EMBL/GenBank/DDBJ whole genome shotgun (WGS) entry which is preliminary data.</text>
</comment>
<reference evidence="1 2" key="1">
    <citation type="journal article" date="2019" name="Genome Biol. Evol.">
        <title>Insights into the evolution of the New World diploid cottons (Gossypium, subgenus Houzingenia) based on genome sequencing.</title>
        <authorList>
            <person name="Grover C.E."/>
            <person name="Arick M.A. 2nd"/>
            <person name="Thrash A."/>
            <person name="Conover J.L."/>
            <person name="Sanders W.S."/>
            <person name="Peterson D.G."/>
            <person name="Frelichowski J.E."/>
            <person name="Scheffler J.A."/>
            <person name="Scheffler B.E."/>
            <person name="Wendel J.F."/>
        </authorList>
    </citation>
    <scope>NUCLEOTIDE SEQUENCE [LARGE SCALE GENOMIC DNA]</scope>
    <source>
        <strain evidence="1">8</strain>
        <tissue evidence="1">Leaf</tissue>
    </source>
</reference>
<feature type="non-terminal residue" evidence="1">
    <location>
        <position position="1"/>
    </location>
</feature>
<dbReference type="AlphaFoldDB" id="A0A7J8PF51"/>